<evidence type="ECO:0000313" key="1">
    <source>
        <dbReference type="EMBL" id="AGB40774.1"/>
    </source>
</evidence>
<evidence type="ECO:0000313" key="2">
    <source>
        <dbReference type="Proteomes" id="UP000010880"/>
    </source>
</evidence>
<keyword evidence="2" id="KW-1185">Reference proteome</keyword>
<dbReference type="KEGG" id="hhl:Halha_0803"/>
<gene>
    <name evidence="1" type="ordered locus">Halha_0803</name>
</gene>
<proteinExistence type="predicted"/>
<name>L0K8U6_HALHC</name>
<dbReference type="EMBL" id="CP003359">
    <property type="protein sequence ID" value="AGB40774.1"/>
    <property type="molecule type" value="Genomic_DNA"/>
</dbReference>
<organism evidence="1 2">
    <name type="scientific">Halobacteroides halobius (strain ATCC 35273 / DSM 5150 / MD-1)</name>
    <dbReference type="NCBI Taxonomy" id="748449"/>
    <lineage>
        <taxon>Bacteria</taxon>
        <taxon>Bacillati</taxon>
        <taxon>Bacillota</taxon>
        <taxon>Clostridia</taxon>
        <taxon>Halanaerobiales</taxon>
        <taxon>Halobacteroidaceae</taxon>
        <taxon>Halobacteroides</taxon>
    </lineage>
</organism>
<reference evidence="2" key="1">
    <citation type="submission" date="2012-02" db="EMBL/GenBank/DDBJ databases">
        <title>The complete genome of Halobacteroides halobius DSM 5150.</title>
        <authorList>
            <person name="Lucas S."/>
            <person name="Copeland A."/>
            <person name="Lapidus A."/>
            <person name="Glavina del Rio T."/>
            <person name="Dalin E."/>
            <person name="Tice H."/>
            <person name="Bruce D."/>
            <person name="Goodwin L."/>
            <person name="Pitluck S."/>
            <person name="Peters L."/>
            <person name="Mikhailova N."/>
            <person name="Gu W."/>
            <person name="Kyrpides N."/>
            <person name="Mavromatis K."/>
            <person name="Ivanova N."/>
            <person name="Brettin T."/>
            <person name="Detter J.C."/>
            <person name="Han C."/>
            <person name="Larimer F."/>
            <person name="Land M."/>
            <person name="Hauser L."/>
            <person name="Markowitz V."/>
            <person name="Cheng J.-F."/>
            <person name="Hugenholtz P."/>
            <person name="Woyke T."/>
            <person name="Wu D."/>
            <person name="Tindall B."/>
            <person name="Pomrenke H."/>
            <person name="Brambilla E."/>
            <person name="Klenk H.-P."/>
            <person name="Eisen J.A."/>
        </authorList>
    </citation>
    <scope>NUCLEOTIDE SEQUENCE [LARGE SCALE GENOMIC DNA]</scope>
    <source>
        <strain evidence="2">ATCC 35273 / DSM 5150 / MD-1</strain>
    </source>
</reference>
<dbReference type="RefSeq" id="WP_015326499.1">
    <property type="nucleotide sequence ID" value="NC_019978.1"/>
</dbReference>
<protein>
    <submittedName>
        <fullName evidence="1">Uncharacterized protein</fullName>
    </submittedName>
</protein>
<accession>L0K8U6</accession>
<dbReference type="AlphaFoldDB" id="L0K8U6"/>
<dbReference type="STRING" id="748449.Halha_0803"/>
<sequence length="392" mass="44769">MFKISKRSSLLVMVLALATVVSLSSTTYAFSFFGLFDFGSNEAENTVSVKEVRVKLTLPLKTDVTKQINRVKAYKRINQLRHEEDINFIKIEKIYDKYLEGMVKSRDKEFNQTMNPYIEAAFNGVKNGRAPQIGSQIIDKTLKKAFYLTVKHELVEAIKEIEESKEAHHKLDEAIVYYQVLSNMIKEENKKVNQNIISGLKTARQAINKNNPGKLRIAAQIVDKNIIKAYHDVILHEVEEVEEYDSTDPAEAKIEKLEGLYYYQAIKDKVKPGNKIGSKMIEKQLTGPSIKVKYNPISNELNRGFVAKVFHELEEVEEEWGKPEASVKAWEALLYYNIVHDNVKEKLGADKAKNLLTDLRTLTKAVANGDKIKVKELEAKVKSQLRNYIGQI</sequence>
<dbReference type="Proteomes" id="UP000010880">
    <property type="component" value="Chromosome"/>
</dbReference>
<dbReference type="HOGENOM" id="CLU_703512_0_0_9"/>
<dbReference type="eggNOG" id="ENOG502Z9YP">
    <property type="taxonomic scope" value="Bacteria"/>
</dbReference>